<accession>A0A1H5PD58</accession>
<sequence length="299" mass="33527">MTTPSATTKTPKRVTVSPLRYPGGKGMLYSRLRNIIRTNDLTSSTFVEPYAGGAGAALGLLVSGQVSRIAINDLDPAIFAFWKAVVERPKEFTQLVSTVALTVDEWEKQRERYLNSSRDDYLTLGFATFYLNRTNRSGILNGGPIGGKDQRGNYKIDARFNRETLVERIRLIALHAGRIEITNEDGLGVIDRHALDPESLIYADPPYFEKAGSLYMNAFNMDGHELLASHLNQASAAKWVLTYDDVAHVHRLYQDRRRMLFSLNYSAHRVTKAQELMVFSDSLTIPDEIKEGNQLLLAA</sequence>
<evidence type="ECO:0000256" key="3">
    <source>
        <dbReference type="ARBA" id="ARBA00022603"/>
    </source>
</evidence>
<reference evidence="7 8" key="1">
    <citation type="submission" date="2016-10" db="EMBL/GenBank/DDBJ databases">
        <authorList>
            <person name="de Groot N.N."/>
        </authorList>
    </citation>
    <scope>NUCLEOTIDE SEQUENCE [LARGE SCALE GENOMIC DNA]</scope>
    <source>
        <strain evidence="7 8">DSM 22274</strain>
    </source>
</reference>
<dbReference type="GO" id="GO:1904047">
    <property type="term" value="F:S-adenosyl-L-methionine binding"/>
    <property type="evidence" value="ECO:0007669"/>
    <property type="project" value="TreeGrafter"/>
</dbReference>
<keyword evidence="5" id="KW-0949">S-adenosyl-L-methionine</keyword>
<dbReference type="AlphaFoldDB" id="A0A1H5PD58"/>
<dbReference type="InterPro" id="IPR023095">
    <property type="entry name" value="Ade_MeTrfase_dom_2"/>
</dbReference>
<evidence type="ECO:0000256" key="1">
    <source>
        <dbReference type="ARBA" id="ARBA00006594"/>
    </source>
</evidence>
<dbReference type="InterPro" id="IPR012327">
    <property type="entry name" value="MeTrfase_D12"/>
</dbReference>
<dbReference type="Gene3D" id="1.10.1020.10">
    <property type="entry name" value="Adenine-specific Methyltransferase, Domain 2"/>
    <property type="match status" value="1"/>
</dbReference>
<organism evidence="7 8">
    <name type="scientific">Arthrobacter alpinus</name>
    <dbReference type="NCBI Taxonomy" id="656366"/>
    <lineage>
        <taxon>Bacteria</taxon>
        <taxon>Bacillati</taxon>
        <taxon>Actinomycetota</taxon>
        <taxon>Actinomycetes</taxon>
        <taxon>Micrococcales</taxon>
        <taxon>Micrococcaceae</taxon>
        <taxon>Arthrobacter</taxon>
    </lineage>
</organism>
<keyword evidence="4" id="KW-0808">Transferase</keyword>
<dbReference type="InterPro" id="IPR012263">
    <property type="entry name" value="M_m6A_EcoRV"/>
</dbReference>
<dbReference type="GO" id="GO:0043565">
    <property type="term" value="F:sequence-specific DNA binding"/>
    <property type="evidence" value="ECO:0007669"/>
    <property type="project" value="TreeGrafter"/>
</dbReference>
<name>A0A1H5PD58_9MICC</name>
<dbReference type="GO" id="GO:0032259">
    <property type="term" value="P:methylation"/>
    <property type="evidence" value="ECO:0007669"/>
    <property type="project" value="UniProtKB-KW"/>
</dbReference>
<dbReference type="GO" id="GO:0009307">
    <property type="term" value="P:DNA restriction-modification system"/>
    <property type="evidence" value="ECO:0007669"/>
    <property type="project" value="InterPro"/>
</dbReference>
<evidence type="ECO:0000256" key="5">
    <source>
        <dbReference type="ARBA" id="ARBA00022691"/>
    </source>
</evidence>
<dbReference type="EMBL" id="FNTV01000002">
    <property type="protein sequence ID" value="SEF11650.1"/>
    <property type="molecule type" value="Genomic_DNA"/>
</dbReference>
<dbReference type="PANTHER" id="PTHR30481:SF2">
    <property type="entry name" value="SITE-SPECIFIC DNA-METHYLTRANSFERASE (ADENINE-SPECIFIC)"/>
    <property type="match status" value="1"/>
</dbReference>
<dbReference type="PIRSF" id="PIRSF000398">
    <property type="entry name" value="M_m6A_EcoRV"/>
    <property type="match status" value="1"/>
</dbReference>
<dbReference type="GO" id="GO:0009007">
    <property type="term" value="F:site-specific DNA-methyltransferase (adenine-specific) activity"/>
    <property type="evidence" value="ECO:0007669"/>
    <property type="project" value="UniProtKB-EC"/>
</dbReference>
<evidence type="ECO:0000256" key="6">
    <source>
        <dbReference type="ARBA" id="ARBA00047942"/>
    </source>
</evidence>
<dbReference type="SUPFAM" id="SSF53335">
    <property type="entry name" value="S-adenosyl-L-methionine-dependent methyltransferases"/>
    <property type="match status" value="1"/>
</dbReference>
<dbReference type="PANTHER" id="PTHR30481">
    <property type="entry name" value="DNA ADENINE METHYLASE"/>
    <property type="match status" value="1"/>
</dbReference>
<evidence type="ECO:0000256" key="4">
    <source>
        <dbReference type="ARBA" id="ARBA00022679"/>
    </source>
</evidence>
<dbReference type="PRINTS" id="PR00505">
    <property type="entry name" value="D12N6MTFRASE"/>
</dbReference>
<comment type="catalytic activity">
    <reaction evidence="6">
        <text>a 2'-deoxyadenosine in DNA + S-adenosyl-L-methionine = an N(6)-methyl-2'-deoxyadenosine in DNA + S-adenosyl-L-homocysteine + H(+)</text>
        <dbReference type="Rhea" id="RHEA:15197"/>
        <dbReference type="Rhea" id="RHEA-COMP:12418"/>
        <dbReference type="Rhea" id="RHEA-COMP:12419"/>
        <dbReference type="ChEBI" id="CHEBI:15378"/>
        <dbReference type="ChEBI" id="CHEBI:57856"/>
        <dbReference type="ChEBI" id="CHEBI:59789"/>
        <dbReference type="ChEBI" id="CHEBI:90615"/>
        <dbReference type="ChEBI" id="CHEBI:90616"/>
        <dbReference type="EC" id="2.1.1.72"/>
    </reaction>
</comment>
<dbReference type="Gene3D" id="3.40.50.150">
    <property type="entry name" value="Vaccinia Virus protein VP39"/>
    <property type="match status" value="1"/>
</dbReference>
<comment type="similarity">
    <text evidence="1">Belongs to the N(4)/N(6)-methyltransferase family.</text>
</comment>
<dbReference type="Pfam" id="PF02086">
    <property type="entry name" value="MethyltransfD12"/>
    <property type="match status" value="1"/>
</dbReference>
<gene>
    <name evidence="7" type="ORF">SAMN04489740_4127</name>
</gene>
<dbReference type="Proteomes" id="UP000182725">
    <property type="component" value="Unassembled WGS sequence"/>
</dbReference>
<evidence type="ECO:0000313" key="8">
    <source>
        <dbReference type="Proteomes" id="UP000182725"/>
    </source>
</evidence>
<dbReference type="EC" id="2.1.1.72" evidence="2"/>
<dbReference type="InterPro" id="IPR029063">
    <property type="entry name" value="SAM-dependent_MTases_sf"/>
</dbReference>
<proteinExistence type="inferred from homology"/>
<dbReference type="RefSeq" id="WP_074713565.1">
    <property type="nucleotide sequence ID" value="NZ_FNTV01000002.1"/>
</dbReference>
<evidence type="ECO:0000256" key="2">
    <source>
        <dbReference type="ARBA" id="ARBA00011900"/>
    </source>
</evidence>
<keyword evidence="3 7" id="KW-0489">Methyltransferase</keyword>
<protein>
    <recommendedName>
        <fullName evidence="2">site-specific DNA-methyltransferase (adenine-specific)</fullName>
        <ecNumber evidence="2">2.1.1.72</ecNumber>
    </recommendedName>
</protein>
<evidence type="ECO:0000313" key="7">
    <source>
        <dbReference type="EMBL" id="SEF11650.1"/>
    </source>
</evidence>
<dbReference type="GO" id="GO:0006298">
    <property type="term" value="P:mismatch repair"/>
    <property type="evidence" value="ECO:0007669"/>
    <property type="project" value="TreeGrafter"/>
</dbReference>